<dbReference type="KEGG" id="bxb:DR64_8426"/>
<dbReference type="SUPFAM" id="SSF55961">
    <property type="entry name" value="Bet v1-like"/>
    <property type="match status" value="1"/>
</dbReference>
<accession>Q13FA2</accession>
<keyword evidence="8" id="KW-1185">Reference proteome</keyword>
<organism evidence="7 8">
    <name type="scientific">Paraburkholderia xenovorans (strain LB400)</name>
    <dbReference type="NCBI Taxonomy" id="266265"/>
    <lineage>
        <taxon>Bacteria</taxon>
        <taxon>Pseudomonadati</taxon>
        <taxon>Pseudomonadota</taxon>
        <taxon>Betaproteobacteria</taxon>
        <taxon>Burkholderiales</taxon>
        <taxon>Burkholderiaceae</taxon>
        <taxon>Paraburkholderia</taxon>
    </lineage>
</organism>
<dbReference type="KEGG" id="bxe:Bxe_C1389"/>
<dbReference type="Gene3D" id="2.102.10.10">
    <property type="entry name" value="Rieske [2Fe-2S] iron-sulphur domain"/>
    <property type="match status" value="1"/>
</dbReference>
<dbReference type="GO" id="GO:0016491">
    <property type="term" value="F:oxidoreductase activity"/>
    <property type="evidence" value="ECO:0007669"/>
    <property type="project" value="UniProtKB-KW"/>
</dbReference>
<evidence type="ECO:0000256" key="2">
    <source>
        <dbReference type="ARBA" id="ARBA00022723"/>
    </source>
</evidence>
<dbReference type="eggNOG" id="COG4638">
    <property type="taxonomic scope" value="Bacteria"/>
</dbReference>
<dbReference type="InterPro" id="IPR036922">
    <property type="entry name" value="Rieske_2Fe-2S_sf"/>
</dbReference>
<dbReference type="InterPro" id="IPR015881">
    <property type="entry name" value="ARHD_Rieske_2Fe_2S"/>
</dbReference>
<evidence type="ECO:0000313" key="8">
    <source>
        <dbReference type="Proteomes" id="UP000001817"/>
    </source>
</evidence>
<keyword evidence="5" id="KW-0411">Iron-sulfur</keyword>
<name>Q13FA2_PARXL</name>
<dbReference type="PANTHER" id="PTHR21266:SF57">
    <property type="entry name" value="3-CHLOROBENZOATE-3,4-DIOXYGENASE"/>
    <property type="match status" value="1"/>
</dbReference>
<protein>
    <submittedName>
        <fullName evidence="7">Oxygenase</fullName>
    </submittedName>
</protein>
<dbReference type="Proteomes" id="UP000001817">
    <property type="component" value="Chromosome 3"/>
</dbReference>
<dbReference type="RefSeq" id="WP_011494463.1">
    <property type="nucleotide sequence ID" value="NC_007953.1"/>
</dbReference>
<dbReference type="InterPro" id="IPR044043">
    <property type="entry name" value="VanA_C_cat"/>
</dbReference>
<evidence type="ECO:0000256" key="3">
    <source>
        <dbReference type="ARBA" id="ARBA00023002"/>
    </source>
</evidence>
<dbReference type="PANTHER" id="PTHR21266">
    <property type="entry name" value="IRON-SULFUR DOMAIN CONTAINING PROTEIN"/>
    <property type="match status" value="1"/>
</dbReference>
<dbReference type="DNASU" id="4010900"/>
<dbReference type="Pfam" id="PF00355">
    <property type="entry name" value="Rieske"/>
    <property type="match status" value="1"/>
</dbReference>
<dbReference type="GO" id="GO:0005506">
    <property type="term" value="F:iron ion binding"/>
    <property type="evidence" value="ECO:0007669"/>
    <property type="project" value="InterPro"/>
</dbReference>
<evidence type="ECO:0000259" key="6">
    <source>
        <dbReference type="PROSITE" id="PS51296"/>
    </source>
</evidence>
<dbReference type="EMBL" id="CP000272">
    <property type="protein sequence ID" value="ABE37237.1"/>
    <property type="molecule type" value="Genomic_DNA"/>
</dbReference>
<dbReference type="InterPro" id="IPR017941">
    <property type="entry name" value="Rieske_2Fe-2S"/>
</dbReference>
<evidence type="ECO:0000313" key="7">
    <source>
        <dbReference type="EMBL" id="ABE37237.1"/>
    </source>
</evidence>
<dbReference type="Pfam" id="PF19112">
    <property type="entry name" value="VanA_C"/>
    <property type="match status" value="1"/>
</dbReference>
<dbReference type="GO" id="GO:0051537">
    <property type="term" value="F:2 iron, 2 sulfur cluster binding"/>
    <property type="evidence" value="ECO:0007669"/>
    <property type="project" value="UniProtKB-KW"/>
</dbReference>
<reference evidence="7 8" key="1">
    <citation type="journal article" date="2006" name="Proc. Natl. Acad. Sci. U.S.A.">
        <title>Burkholderia xenovorans LB400 harbors a multi-replicon, 9.73-Mbp genome shaped for versatility.</title>
        <authorList>
            <person name="Chain P.S."/>
            <person name="Denef V.J."/>
            <person name="Konstantinidis K.T."/>
            <person name="Vergez L.M."/>
            <person name="Agullo L."/>
            <person name="Reyes V.L."/>
            <person name="Hauser L."/>
            <person name="Cordova M."/>
            <person name="Gomez L."/>
            <person name="Gonzalez M."/>
            <person name="Land M."/>
            <person name="Lao V."/>
            <person name="Larimer F."/>
            <person name="LiPuma J.J."/>
            <person name="Mahenthiralingam E."/>
            <person name="Malfatti S.A."/>
            <person name="Marx C.J."/>
            <person name="Parnell J.J."/>
            <person name="Ramette A."/>
            <person name="Richardson P."/>
            <person name="Seeger M."/>
            <person name="Smith D."/>
            <person name="Spilker T."/>
            <person name="Sul W.J."/>
            <person name="Tsoi T.V."/>
            <person name="Ulrich L.E."/>
            <person name="Zhulin I.B."/>
            <person name="Tiedje J.M."/>
        </authorList>
    </citation>
    <scope>NUCLEOTIDE SEQUENCE [LARGE SCALE GENOMIC DNA]</scope>
    <source>
        <strain evidence="7 8">LB400</strain>
    </source>
</reference>
<gene>
    <name evidence="7" type="ORF">Bxe_C1389</name>
</gene>
<dbReference type="PROSITE" id="PS00570">
    <property type="entry name" value="RING_HYDROXYL_ALPHA"/>
    <property type="match status" value="1"/>
</dbReference>
<dbReference type="InterPro" id="IPR050584">
    <property type="entry name" value="Cholesterol_7-desaturase"/>
</dbReference>
<keyword evidence="3" id="KW-0560">Oxidoreductase</keyword>
<proteinExistence type="predicted"/>
<keyword evidence="2" id="KW-0479">Metal-binding</keyword>
<evidence type="ECO:0000256" key="1">
    <source>
        <dbReference type="ARBA" id="ARBA00022714"/>
    </source>
</evidence>
<sequence>MQVLSDTDKPTASAQRDMPQEFLPPRCTFSAEDWRILARQWYPVARSVDVKSSPVAVTLLDLELVTYRTPAGVHVARDLCPHRGVPLSMGCVEGDELVCAYHGLRYAADGQCRKIPAQPELKPSAKFRLTVFPAVERYGLVWTCLNPQGGEANLPPMPSWGDPLCQSILPPFVDIAGSAGRQVEGFVDVAHFAFVHHDAFADRNRPEVPMYQTEFTDFGLRTEYWSNVSNYPKALQHLAPDDFSWLRVYEIYPPFCARLTVHFPNEGRLNILNAASPVSARKTRLFVPITRNFDTTGSLDDVYAFNAQIFAEDQAIVERQRPEDLPLDMQAEAHFAADRTSVGYRRLLREMGLTMAYAG</sequence>
<dbReference type="AlphaFoldDB" id="Q13FA2"/>
<dbReference type="SUPFAM" id="SSF50022">
    <property type="entry name" value="ISP domain"/>
    <property type="match status" value="1"/>
</dbReference>
<evidence type="ECO:0000256" key="4">
    <source>
        <dbReference type="ARBA" id="ARBA00023004"/>
    </source>
</evidence>
<keyword evidence="4" id="KW-0408">Iron</keyword>
<feature type="domain" description="Rieske" evidence="6">
    <location>
        <begin position="41"/>
        <end position="143"/>
    </location>
</feature>
<dbReference type="STRING" id="266265.Bxe_C1389"/>
<dbReference type="Gene3D" id="3.90.380.10">
    <property type="entry name" value="Naphthalene 1,2-dioxygenase Alpha Subunit, Chain A, domain 1"/>
    <property type="match status" value="1"/>
</dbReference>
<dbReference type="PROSITE" id="PS51296">
    <property type="entry name" value="RIESKE"/>
    <property type="match status" value="1"/>
</dbReference>
<evidence type="ECO:0000256" key="5">
    <source>
        <dbReference type="ARBA" id="ARBA00023014"/>
    </source>
</evidence>
<keyword evidence="1" id="KW-0001">2Fe-2S</keyword>